<comment type="catalytic activity">
    <reaction evidence="1">
        <text>ATP + protein L-histidine = ADP + protein N-phospho-L-histidine.</text>
        <dbReference type="EC" id="2.7.13.3"/>
    </reaction>
</comment>
<feature type="compositionally biased region" description="Pro residues" evidence="4">
    <location>
        <begin position="1"/>
        <end position="11"/>
    </location>
</feature>
<dbReference type="CDD" id="cd00082">
    <property type="entry name" value="HisKA"/>
    <property type="match status" value="1"/>
</dbReference>
<protein>
    <recommendedName>
        <fullName evidence="2">histidine kinase</fullName>
        <ecNumber evidence="2">2.7.13.3</ecNumber>
    </recommendedName>
</protein>
<dbReference type="InterPro" id="IPR036890">
    <property type="entry name" value="HATPase_C_sf"/>
</dbReference>
<feature type="transmembrane region" description="Helical" evidence="5">
    <location>
        <begin position="126"/>
        <end position="144"/>
    </location>
</feature>
<dbReference type="InterPro" id="IPR003594">
    <property type="entry name" value="HATPase_dom"/>
</dbReference>
<feature type="transmembrane region" description="Helical" evidence="5">
    <location>
        <begin position="150"/>
        <end position="168"/>
    </location>
</feature>
<dbReference type="Gene3D" id="1.10.287.130">
    <property type="match status" value="1"/>
</dbReference>
<keyword evidence="3" id="KW-0597">Phosphoprotein</keyword>
<dbReference type="EC" id="2.7.13.3" evidence="2"/>
<dbReference type="Pfam" id="PF00512">
    <property type="entry name" value="HisKA"/>
    <property type="match status" value="1"/>
</dbReference>
<sequence length="489" mass="51821">MHPASSPPRNPGAPKSSGPRRGSLPQALGLFGRSLIEGPTPLHSTRPRSSINLQWLIHLRWAAIGGQLITVFVVRYLLGVEIPLGLLLGVIAVEFGTNAVLLSVFGKLVASAPAPNESSGLDRLQATQLAVTVLDTLFLGVLLGMTGGTSNPFCAFLVIYVALAAVLLPIRHAIAAAVMVALVLVTLMNVSTHIPVLDRGTVLRGWGTVVAIGLTSLLSVYFVSRVTTALVRRSEQLETERERRERRRHLEALGTLAAGAAHELGTPLSTIAIVAKELGLRLERSGASAEELEDAQLIREEVARCRRILDRMSTDSGGGIGEELVPTRPSELADLIVDEMAARDRVVVEVEDLATAEGGEGAERAPFELPRVGLATSVRAIVQNAIDASPEASPVRLVIRRASQSLRILVTDQGGGMSADDIERATEPFFTTKDVGGGMGLGLYLASSFIENLGGALEIRSVLGEGTTVRMEIPMAPTGRGVLEPRASV</sequence>
<dbReference type="PANTHER" id="PTHR43065:SF42">
    <property type="entry name" value="TWO-COMPONENT SENSOR PPRA"/>
    <property type="match status" value="1"/>
</dbReference>
<dbReference type="AlphaFoldDB" id="A0A518EVY7"/>
<evidence type="ECO:0000256" key="2">
    <source>
        <dbReference type="ARBA" id="ARBA00012438"/>
    </source>
</evidence>
<feature type="transmembrane region" description="Helical" evidence="5">
    <location>
        <begin position="84"/>
        <end position="105"/>
    </location>
</feature>
<dbReference type="Gene3D" id="3.30.565.10">
    <property type="entry name" value="Histidine kinase-like ATPase, C-terminal domain"/>
    <property type="match status" value="1"/>
</dbReference>
<gene>
    <name evidence="7" type="primary">regB</name>
    <name evidence="7" type="ORF">Poly30_37920</name>
</gene>
<name>A0A518EVY7_9BACT</name>
<evidence type="ECO:0000256" key="5">
    <source>
        <dbReference type="SAM" id="Phobius"/>
    </source>
</evidence>
<proteinExistence type="predicted"/>
<dbReference type="SUPFAM" id="SSF47384">
    <property type="entry name" value="Homodimeric domain of signal transducing histidine kinase"/>
    <property type="match status" value="1"/>
</dbReference>
<dbReference type="PRINTS" id="PR00344">
    <property type="entry name" value="BCTRLSENSOR"/>
</dbReference>
<evidence type="ECO:0000313" key="8">
    <source>
        <dbReference type="Proteomes" id="UP000320390"/>
    </source>
</evidence>
<dbReference type="GO" id="GO:0000155">
    <property type="term" value="F:phosphorelay sensor kinase activity"/>
    <property type="evidence" value="ECO:0007669"/>
    <property type="project" value="InterPro"/>
</dbReference>
<feature type="transmembrane region" description="Helical" evidence="5">
    <location>
        <begin position="175"/>
        <end position="197"/>
    </location>
</feature>
<dbReference type="InterPro" id="IPR004358">
    <property type="entry name" value="Sig_transdc_His_kin-like_C"/>
</dbReference>
<dbReference type="EMBL" id="CP036434">
    <property type="protein sequence ID" value="QDV08256.1"/>
    <property type="molecule type" value="Genomic_DNA"/>
</dbReference>
<keyword evidence="5" id="KW-0812">Transmembrane</keyword>
<dbReference type="PROSITE" id="PS50109">
    <property type="entry name" value="HIS_KIN"/>
    <property type="match status" value="1"/>
</dbReference>
<feature type="domain" description="Histidine kinase" evidence="6">
    <location>
        <begin position="259"/>
        <end position="477"/>
    </location>
</feature>
<accession>A0A518EVY7</accession>
<keyword evidence="7" id="KW-0808">Transferase</keyword>
<dbReference type="SMART" id="SM00388">
    <property type="entry name" value="HisKA"/>
    <property type="match status" value="1"/>
</dbReference>
<keyword evidence="5" id="KW-1133">Transmembrane helix</keyword>
<reference evidence="7 8" key="1">
    <citation type="submission" date="2019-02" db="EMBL/GenBank/DDBJ databases">
        <title>Deep-cultivation of Planctomycetes and their phenomic and genomic characterization uncovers novel biology.</title>
        <authorList>
            <person name="Wiegand S."/>
            <person name="Jogler M."/>
            <person name="Boedeker C."/>
            <person name="Pinto D."/>
            <person name="Vollmers J."/>
            <person name="Rivas-Marin E."/>
            <person name="Kohn T."/>
            <person name="Peeters S.H."/>
            <person name="Heuer A."/>
            <person name="Rast P."/>
            <person name="Oberbeckmann S."/>
            <person name="Bunk B."/>
            <person name="Jeske O."/>
            <person name="Meyerdierks A."/>
            <person name="Storesund J.E."/>
            <person name="Kallscheuer N."/>
            <person name="Luecker S."/>
            <person name="Lage O.M."/>
            <person name="Pohl T."/>
            <person name="Merkel B.J."/>
            <person name="Hornburger P."/>
            <person name="Mueller R.-W."/>
            <person name="Bruemmer F."/>
            <person name="Labrenz M."/>
            <person name="Spormann A.M."/>
            <person name="Op den Camp H."/>
            <person name="Overmann J."/>
            <person name="Amann R."/>
            <person name="Jetten M.S.M."/>
            <person name="Mascher T."/>
            <person name="Medema M.H."/>
            <person name="Devos D.P."/>
            <person name="Kaster A.-K."/>
            <person name="Ovreas L."/>
            <person name="Rohde M."/>
            <person name="Galperin M.Y."/>
            <person name="Jogler C."/>
        </authorList>
    </citation>
    <scope>NUCLEOTIDE SEQUENCE [LARGE SCALE GENOMIC DNA]</scope>
    <source>
        <strain evidence="7 8">Poly30</strain>
    </source>
</reference>
<dbReference type="OrthoDB" id="9785252at2"/>
<dbReference type="Proteomes" id="UP000320390">
    <property type="component" value="Chromosome"/>
</dbReference>
<evidence type="ECO:0000313" key="7">
    <source>
        <dbReference type="EMBL" id="QDV08256.1"/>
    </source>
</evidence>
<keyword evidence="7" id="KW-0418">Kinase</keyword>
<keyword evidence="8" id="KW-1185">Reference proteome</keyword>
<dbReference type="RefSeq" id="WP_145200578.1">
    <property type="nucleotide sequence ID" value="NZ_CP036434.1"/>
</dbReference>
<keyword evidence="5" id="KW-0472">Membrane</keyword>
<dbReference type="PANTHER" id="PTHR43065">
    <property type="entry name" value="SENSOR HISTIDINE KINASE"/>
    <property type="match status" value="1"/>
</dbReference>
<dbReference type="InterPro" id="IPR003661">
    <property type="entry name" value="HisK_dim/P_dom"/>
</dbReference>
<feature type="transmembrane region" description="Helical" evidence="5">
    <location>
        <begin position="55"/>
        <end position="78"/>
    </location>
</feature>
<evidence type="ECO:0000256" key="4">
    <source>
        <dbReference type="SAM" id="MobiDB-lite"/>
    </source>
</evidence>
<evidence type="ECO:0000256" key="3">
    <source>
        <dbReference type="ARBA" id="ARBA00022553"/>
    </source>
</evidence>
<evidence type="ECO:0000256" key="1">
    <source>
        <dbReference type="ARBA" id="ARBA00000085"/>
    </source>
</evidence>
<feature type="region of interest" description="Disordered" evidence="4">
    <location>
        <begin position="1"/>
        <end position="21"/>
    </location>
</feature>
<dbReference type="SMART" id="SM00387">
    <property type="entry name" value="HATPase_c"/>
    <property type="match status" value="1"/>
</dbReference>
<dbReference type="SUPFAM" id="SSF55874">
    <property type="entry name" value="ATPase domain of HSP90 chaperone/DNA topoisomerase II/histidine kinase"/>
    <property type="match status" value="1"/>
</dbReference>
<evidence type="ECO:0000259" key="6">
    <source>
        <dbReference type="PROSITE" id="PS50109"/>
    </source>
</evidence>
<feature type="transmembrane region" description="Helical" evidence="5">
    <location>
        <begin position="203"/>
        <end position="223"/>
    </location>
</feature>
<dbReference type="InterPro" id="IPR036097">
    <property type="entry name" value="HisK_dim/P_sf"/>
</dbReference>
<dbReference type="Pfam" id="PF02518">
    <property type="entry name" value="HATPase_c"/>
    <property type="match status" value="1"/>
</dbReference>
<organism evidence="7 8">
    <name type="scientific">Saltatorellus ferox</name>
    <dbReference type="NCBI Taxonomy" id="2528018"/>
    <lineage>
        <taxon>Bacteria</taxon>
        <taxon>Pseudomonadati</taxon>
        <taxon>Planctomycetota</taxon>
        <taxon>Planctomycetia</taxon>
        <taxon>Planctomycetia incertae sedis</taxon>
        <taxon>Saltatorellus</taxon>
    </lineage>
</organism>
<dbReference type="InterPro" id="IPR005467">
    <property type="entry name" value="His_kinase_dom"/>
</dbReference>